<feature type="chain" id="PRO_5046705413" evidence="2">
    <location>
        <begin position="27"/>
        <end position="372"/>
    </location>
</feature>
<keyword evidence="4" id="KW-1185">Reference proteome</keyword>
<evidence type="ECO:0000313" key="4">
    <source>
        <dbReference type="Proteomes" id="UP001230986"/>
    </source>
</evidence>
<dbReference type="RefSeq" id="WP_286004186.1">
    <property type="nucleotide sequence ID" value="NZ_JASVEJ010000009.1"/>
</dbReference>
<dbReference type="InterPro" id="IPR043504">
    <property type="entry name" value="Peptidase_S1_PA_chymotrypsin"/>
</dbReference>
<keyword evidence="2" id="KW-0732">Signal</keyword>
<feature type="compositionally biased region" description="Low complexity" evidence="1">
    <location>
        <begin position="332"/>
        <end position="343"/>
    </location>
</feature>
<feature type="signal peptide" evidence="2">
    <location>
        <begin position="1"/>
        <end position="26"/>
    </location>
</feature>
<evidence type="ECO:0000313" key="3">
    <source>
        <dbReference type="EMBL" id="MDL5056336.1"/>
    </source>
</evidence>
<sequence>MRFYQPLLASGLVGAVVVMTANSVKANALLPTEVADIARSTVVQIQSTIAAPGSGVIIGRYQERGRNVYVVLTAAHVVQHSDDAYSIITPLPTDGSASQRKQRQRIAIEPRDIQKLPNLDLAIVRFKSDRAYKTATLGDSDYTTEGAGVYIAGFPNPGEAIQRRVFQFTSSLVSSRLDQEIAVEGEESSGPLPGGYALVYTNITRAGMSGGPVFDVAGRVVGIHGMGDGEQIVGTDPNARPGQEAARAARTINLKTGFNLGIPIQSFLEAMPNARRNLSLNFDRSAPGVLPGGGLIALRGGQSQPVTNIVEEEDPANDVVVEGSQPMQQAVPTQPQPARSPAASPQPAPQAPAVPTQPAPTPAPATGGGPFF</sequence>
<dbReference type="SUPFAM" id="SSF50494">
    <property type="entry name" value="Trypsin-like serine proteases"/>
    <property type="match status" value="1"/>
</dbReference>
<dbReference type="EMBL" id="JASVEJ010000009">
    <property type="protein sequence ID" value="MDL5056336.1"/>
    <property type="molecule type" value="Genomic_DNA"/>
</dbReference>
<evidence type="ECO:0000256" key="2">
    <source>
        <dbReference type="SAM" id="SignalP"/>
    </source>
</evidence>
<proteinExistence type="predicted"/>
<dbReference type="GO" id="GO:0008233">
    <property type="term" value="F:peptidase activity"/>
    <property type="evidence" value="ECO:0007669"/>
    <property type="project" value="UniProtKB-KW"/>
</dbReference>
<keyword evidence="3" id="KW-0645">Protease</keyword>
<dbReference type="Pfam" id="PF13365">
    <property type="entry name" value="Trypsin_2"/>
    <property type="match status" value="1"/>
</dbReference>
<dbReference type="Gene3D" id="2.40.10.10">
    <property type="entry name" value="Trypsin-like serine proteases"/>
    <property type="match status" value="2"/>
</dbReference>
<feature type="region of interest" description="Disordered" evidence="1">
    <location>
        <begin position="326"/>
        <end position="372"/>
    </location>
</feature>
<accession>A0ABT7LWC8</accession>
<reference evidence="3 4" key="1">
    <citation type="submission" date="2023-06" db="EMBL/GenBank/DDBJ databases">
        <title>Whole genome sequence of Oscillatoria calcuttensis NRMC-F 0142.</title>
        <authorList>
            <person name="Shakena Fathima T."/>
            <person name="Muralitharan G."/>
            <person name="Thajuddin N."/>
        </authorList>
    </citation>
    <scope>NUCLEOTIDE SEQUENCE [LARGE SCALE GENOMIC DNA]</scope>
    <source>
        <strain evidence="3 4">NRMC-F 0142</strain>
    </source>
</reference>
<dbReference type="GO" id="GO:0006508">
    <property type="term" value="P:proteolysis"/>
    <property type="evidence" value="ECO:0007669"/>
    <property type="project" value="UniProtKB-KW"/>
</dbReference>
<feature type="compositionally biased region" description="Pro residues" evidence="1">
    <location>
        <begin position="344"/>
        <end position="363"/>
    </location>
</feature>
<organism evidence="3 4">
    <name type="scientific">Geitlerinema calcuttense NRMC-F 0142</name>
    <dbReference type="NCBI Taxonomy" id="2922238"/>
    <lineage>
        <taxon>Bacteria</taxon>
        <taxon>Bacillati</taxon>
        <taxon>Cyanobacteriota</taxon>
        <taxon>Cyanophyceae</taxon>
        <taxon>Geitlerinematales</taxon>
        <taxon>Geitlerinemataceae</taxon>
        <taxon>Geitlerinema</taxon>
    </lineage>
</organism>
<protein>
    <submittedName>
        <fullName evidence="3">Serine protease</fullName>
    </submittedName>
</protein>
<gene>
    <name evidence="3" type="ORF">QQ055_02470</name>
</gene>
<keyword evidence="3" id="KW-0378">Hydrolase</keyword>
<evidence type="ECO:0000256" key="1">
    <source>
        <dbReference type="SAM" id="MobiDB-lite"/>
    </source>
</evidence>
<comment type="caution">
    <text evidence="3">The sequence shown here is derived from an EMBL/GenBank/DDBJ whole genome shotgun (WGS) entry which is preliminary data.</text>
</comment>
<name>A0ABT7LWC8_9CYAN</name>
<dbReference type="InterPro" id="IPR009003">
    <property type="entry name" value="Peptidase_S1_PA"/>
</dbReference>
<dbReference type="Proteomes" id="UP001230986">
    <property type="component" value="Unassembled WGS sequence"/>
</dbReference>